<reference evidence="2" key="1">
    <citation type="journal article" date="2020" name="Microb. Genom.">
        <title>Genetic diversity of clinical and environmental Mucorales isolates obtained from an investigation of mucormycosis cases among solid organ transplant recipients.</title>
        <authorList>
            <person name="Nguyen M.H."/>
            <person name="Kaul D."/>
            <person name="Muto C."/>
            <person name="Cheng S.J."/>
            <person name="Richter R.A."/>
            <person name="Bruno V.M."/>
            <person name="Liu G."/>
            <person name="Beyhan S."/>
            <person name="Sundermann A.J."/>
            <person name="Mounaud S."/>
            <person name="Pasculle A.W."/>
            <person name="Nierman W.C."/>
            <person name="Driscoll E."/>
            <person name="Cumbie R."/>
            <person name="Clancy C.J."/>
            <person name="Dupont C.L."/>
        </authorList>
    </citation>
    <scope>NUCLEOTIDE SEQUENCE</scope>
    <source>
        <strain evidence="2">GL16</strain>
    </source>
</reference>
<feature type="domain" description="Reverse transcriptase" evidence="1">
    <location>
        <begin position="1"/>
        <end position="236"/>
    </location>
</feature>
<comment type="caution">
    <text evidence="2">The sequence shown here is derived from an EMBL/GenBank/DDBJ whole genome shotgun (WGS) entry which is preliminary data.</text>
</comment>
<proteinExistence type="predicted"/>
<accession>A0A9P7C2U1</accession>
<dbReference type="InterPro" id="IPR043502">
    <property type="entry name" value="DNA/RNA_pol_sf"/>
</dbReference>
<organism evidence="2 3">
    <name type="scientific">Rhizopus oryzae</name>
    <name type="common">Mucormycosis agent</name>
    <name type="synonym">Rhizopus arrhizus var. delemar</name>
    <dbReference type="NCBI Taxonomy" id="64495"/>
    <lineage>
        <taxon>Eukaryota</taxon>
        <taxon>Fungi</taxon>
        <taxon>Fungi incertae sedis</taxon>
        <taxon>Mucoromycota</taxon>
        <taxon>Mucoromycotina</taxon>
        <taxon>Mucoromycetes</taxon>
        <taxon>Mucorales</taxon>
        <taxon>Mucorineae</taxon>
        <taxon>Rhizopodaceae</taxon>
        <taxon>Rhizopus</taxon>
    </lineage>
</organism>
<dbReference type="PANTHER" id="PTHR19446">
    <property type="entry name" value="REVERSE TRANSCRIPTASES"/>
    <property type="match status" value="1"/>
</dbReference>
<evidence type="ECO:0000313" key="3">
    <source>
        <dbReference type="Proteomes" id="UP000717996"/>
    </source>
</evidence>
<sequence>MTRPSKELICQAQTGFLPERFIGDNGLFLQLLQTHASFSSAHDIGLMLDQEKAYDRVHPEYLTKVLLRFGFPETLVQTIINLFFGSKIQINVNGFLTTEFTQGRGLRQGDPLSPLLFNLAFDPFLRSILQEPSFEGFVFSPPTPNPYCVLPPAPVKALAYADDVLVFLQSPPDFPCLRQLYNTYAAASNARLNISKTEAFSLSGRSSLQWQEFLQEQGFVFSSSNSQRDQYLGSLVQKIQNACNIHSQRQLSYRGRVTVLNSLIYSKLWYVLRLLPVPIKVLDKITSIGYQFVTKGLFPKIRREFLRVPRSLGGLKLLDPRRQQLVLQWKWLRPLLDPQGEPPISPVIQYLTFSIQSVFAAVDPLLPLFMPSCRKGSFGDQRMTVFTLFFKTMDSLSKSLRDISLTPSTCLELPLSDVYQYDPQTSSDAGRVSVIPVPHAHKPWSKVKVSSAYVFDHRSGRLRRRRGQEISEYTGLVKRIFLALLFTIIK</sequence>
<protein>
    <recommendedName>
        <fullName evidence="1">Reverse transcriptase domain-containing protein</fullName>
    </recommendedName>
</protein>
<dbReference type="Pfam" id="PF00078">
    <property type="entry name" value="RVT_1"/>
    <property type="match status" value="1"/>
</dbReference>
<dbReference type="EMBL" id="JAANIT010004280">
    <property type="protein sequence ID" value="KAG1532813.1"/>
    <property type="molecule type" value="Genomic_DNA"/>
</dbReference>
<dbReference type="SUPFAM" id="SSF56672">
    <property type="entry name" value="DNA/RNA polymerases"/>
    <property type="match status" value="1"/>
</dbReference>
<evidence type="ECO:0000259" key="1">
    <source>
        <dbReference type="PROSITE" id="PS50878"/>
    </source>
</evidence>
<evidence type="ECO:0000313" key="2">
    <source>
        <dbReference type="EMBL" id="KAG1532813.1"/>
    </source>
</evidence>
<dbReference type="InterPro" id="IPR000477">
    <property type="entry name" value="RT_dom"/>
</dbReference>
<gene>
    <name evidence="2" type="ORF">G6F51_012925</name>
</gene>
<dbReference type="PROSITE" id="PS50878">
    <property type="entry name" value="RT_POL"/>
    <property type="match status" value="1"/>
</dbReference>
<dbReference type="AlphaFoldDB" id="A0A9P7C2U1"/>
<dbReference type="Proteomes" id="UP000717996">
    <property type="component" value="Unassembled WGS sequence"/>
</dbReference>
<name>A0A9P7C2U1_RHIOR</name>